<gene>
    <name evidence="7" type="primary">SPOSA6832_00978</name>
</gene>
<dbReference type="AlphaFoldDB" id="A0A0D6EI30"/>
<feature type="non-terminal residue" evidence="7">
    <location>
        <position position="1"/>
    </location>
</feature>
<feature type="domain" description="UBC core" evidence="6">
    <location>
        <begin position="1067"/>
        <end position="1249"/>
    </location>
</feature>
<dbReference type="InterPro" id="IPR012317">
    <property type="entry name" value="Poly(ADP-ribose)pol_cat_dom"/>
</dbReference>
<feature type="compositionally biased region" description="Polar residues" evidence="5">
    <location>
        <begin position="281"/>
        <end position="290"/>
    </location>
</feature>
<dbReference type="Proteomes" id="UP000243876">
    <property type="component" value="Unassembled WGS sequence"/>
</dbReference>
<keyword evidence="2" id="KW-0808">Transferase</keyword>
<feature type="compositionally biased region" description="Polar residues" evidence="5">
    <location>
        <begin position="19"/>
        <end position="31"/>
    </location>
</feature>
<dbReference type="SUPFAM" id="SSF56399">
    <property type="entry name" value="ADP-ribosylation"/>
    <property type="match status" value="1"/>
</dbReference>
<reference evidence="8" key="1">
    <citation type="submission" date="2015-02" db="EMBL/GenBank/DDBJ databases">
        <authorList>
            <person name="Gon?alves P."/>
        </authorList>
    </citation>
    <scope>NUCLEOTIDE SEQUENCE [LARGE SCALE GENOMIC DNA]</scope>
</reference>
<evidence type="ECO:0000256" key="1">
    <source>
        <dbReference type="ARBA" id="ARBA00022676"/>
    </source>
</evidence>
<feature type="compositionally biased region" description="Acidic residues" evidence="5">
    <location>
        <begin position="291"/>
        <end position="304"/>
    </location>
</feature>
<dbReference type="PROSITE" id="PS50127">
    <property type="entry name" value="UBC_2"/>
    <property type="match status" value="1"/>
</dbReference>
<feature type="region of interest" description="Disordered" evidence="5">
    <location>
        <begin position="1"/>
        <end position="118"/>
    </location>
</feature>
<evidence type="ECO:0000313" key="7">
    <source>
        <dbReference type="EMBL" id="CEQ39453.1"/>
    </source>
</evidence>
<evidence type="ECO:0000256" key="5">
    <source>
        <dbReference type="SAM" id="MobiDB-lite"/>
    </source>
</evidence>
<sequence length="1249" mass="137861">MGPPRSPIRPACKKPRMNEPSTRSGIQTRAQTAAAPASLPSGNHDYDDDYDDPGFEYDSDLGSVGDTHEGMDVDEDDDLEVIEQSGFRKNPVETLEFSDEESVIEDPPPEPSFKPKGKLTARKQLAVDVVALTERYGSSDGEIIKGAPLPLLPPYSNHADQNNAPRAGLKRDEGDDMIRFSLVHPDYPHGLKLSLMFPELGGYPNSHDSMCFSENENISPQVEAIMAEIAQYDPSHLSLPKSSPLITFFRSSRLPKHADRSLNGIIEYLIHRIVRGEPSPFANQQQSQGNETDEEGFDYDEDDLIGQGPRSGEDSEMMKALRRQGFHPTRLSSSGDADRRPPPELVKAGYRPGFARVSELDLVVSVSKKARISASQRHPDLSLTLGPFDRSTRSAFPSLITGEVAYLVLLMNFGSKYPVDLDNMTRGEVQFRVGISRTPKPSKAAIASAFRSHSANAYTKGEFQAISLSAPLDSLFLHKFQEILLIRRRDDKCGWAAAEQHCLGGRVAGEEEEEIASSHNASSSSRCLIMAWVLIPLVDVAKQLPKDPMGNGKVCNNYPLLAFSYLVRRFVMCPRFCLICFKCVDWLLLPHLVFARRCDETFTALKPFVCDSSLCLFQLISLGLGPSLEHEIVTNASAVDLLVQLAYVGAKEGGLRGDLLPNGLSLEVPKDKLDGTWVRGDQKVDFDTLPDDSSKCAGVAALILELPPINEMKIWLTGEDLSENDRMLSRNRKLSDIRDGTVSSSAIKLLRWIVVSNTSYLKQIEENDELIQGVPKEYRQFRLVVGSPSKEHLLAENVKAAQTKDKNALKFGTLFAWHGSSVKNWHSILRQGLHFRETINGRAFGHGVYFASDGSVSLGHYSTPSSITWANADFGVGKMAAVCEIVNLPKEFVSKHPYLVVKQLEWIQCRYLVIQRGVSYSYTASDIAKAASSGAVQQNVKTLPLDPAHPLLLNGQPVKIPDVVDKLERIEQSLEDTPEDLNASDSELLKVPSGVLDAAPTGSPGDYDGGGRLSKIKLALSSIAGGSSLNKEVEEKKPDTFECADGERLKLIRMLPPPNNPSRSTVATLQREMKEMMALQEKEGPIAAGFYFDPERSNDNLFTWVIEIPQASFHPDLPLANDMKLKGVKSLLMEIRFSENFPFSPPFFRVVHPRFLPFIHGGGGHVTGGGSICMDLLTTDGWSSVYTIDAILLQIRMAMSNLEPKPGRLDPHHWNTPYAMDEAVAGFKRAAATHGWAVPPELAEMTRQY</sequence>
<dbReference type="GO" id="GO:0016779">
    <property type="term" value="F:nucleotidyltransferase activity"/>
    <property type="evidence" value="ECO:0007669"/>
    <property type="project" value="UniProtKB-KW"/>
</dbReference>
<keyword evidence="3" id="KW-0548">Nucleotidyltransferase</keyword>
<dbReference type="SMART" id="SM00212">
    <property type="entry name" value="UBCc"/>
    <property type="match status" value="1"/>
</dbReference>
<keyword evidence="4" id="KW-0520">NAD</keyword>
<evidence type="ECO:0000313" key="8">
    <source>
        <dbReference type="Proteomes" id="UP000243876"/>
    </source>
</evidence>
<organism evidence="7 8">
    <name type="scientific">Sporidiobolus salmonicolor</name>
    <name type="common">Yeast-like fungus</name>
    <name type="synonym">Sporobolomyces salmonicolor</name>
    <dbReference type="NCBI Taxonomy" id="5005"/>
    <lineage>
        <taxon>Eukaryota</taxon>
        <taxon>Fungi</taxon>
        <taxon>Dikarya</taxon>
        <taxon>Basidiomycota</taxon>
        <taxon>Pucciniomycotina</taxon>
        <taxon>Microbotryomycetes</taxon>
        <taxon>Sporidiobolales</taxon>
        <taxon>Sporidiobolaceae</taxon>
        <taxon>Sporobolomyces</taxon>
    </lineage>
</organism>
<evidence type="ECO:0000256" key="2">
    <source>
        <dbReference type="ARBA" id="ARBA00022679"/>
    </source>
</evidence>
<name>A0A0D6EI30_SPOSA</name>
<keyword evidence="8" id="KW-1185">Reference proteome</keyword>
<dbReference type="InterPro" id="IPR051838">
    <property type="entry name" value="ARTD_PARP"/>
</dbReference>
<keyword evidence="1" id="KW-0328">Glycosyltransferase</keyword>
<dbReference type="GO" id="GO:0003950">
    <property type="term" value="F:NAD+ poly-ADP-ribosyltransferase activity"/>
    <property type="evidence" value="ECO:0007669"/>
    <property type="project" value="InterPro"/>
</dbReference>
<evidence type="ECO:0000259" key="6">
    <source>
        <dbReference type="PROSITE" id="PS50127"/>
    </source>
</evidence>
<dbReference type="Pfam" id="PF00179">
    <property type="entry name" value="UQ_con"/>
    <property type="match status" value="1"/>
</dbReference>
<dbReference type="SUPFAM" id="SSF54495">
    <property type="entry name" value="UBC-like"/>
    <property type="match status" value="1"/>
</dbReference>
<dbReference type="Pfam" id="PF00644">
    <property type="entry name" value="PARP"/>
    <property type="match status" value="1"/>
</dbReference>
<dbReference type="OrthoDB" id="109543at2759"/>
<dbReference type="InterPro" id="IPR000608">
    <property type="entry name" value="UBC"/>
</dbReference>
<feature type="region of interest" description="Disordered" evidence="5">
    <location>
        <begin position="279"/>
        <end position="347"/>
    </location>
</feature>
<accession>A0A0D6EI30</accession>
<dbReference type="CDD" id="cd23802">
    <property type="entry name" value="UBCc_UBE2Q"/>
    <property type="match status" value="1"/>
</dbReference>
<feature type="compositionally biased region" description="Acidic residues" evidence="5">
    <location>
        <begin position="46"/>
        <end position="59"/>
    </location>
</feature>
<feature type="compositionally biased region" description="Acidic residues" evidence="5">
    <location>
        <begin position="96"/>
        <end position="108"/>
    </location>
</feature>
<dbReference type="InterPro" id="IPR016135">
    <property type="entry name" value="UBQ-conjugating_enzyme/RWD"/>
</dbReference>
<dbReference type="Gene3D" id="3.90.228.10">
    <property type="match status" value="1"/>
</dbReference>
<dbReference type="EMBL" id="CENE01000003">
    <property type="protein sequence ID" value="CEQ39453.1"/>
    <property type="molecule type" value="Genomic_DNA"/>
</dbReference>
<dbReference type="Gene3D" id="3.10.110.10">
    <property type="entry name" value="Ubiquitin Conjugating Enzyme"/>
    <property type="match status" value="1"/>
</dbReference>
<evidence type="ECO:0000256" key="3">
    <source>
        <dbReference type="ARBA" id="ARBA00022695"/>
    </source>
</evidence>
<evidence type="ECO:0000256" key="4">
    <source>
        <dbReference type="ARBA" id="ARBA00023027"/>
    </source>
</evidence>
<dbReference type="PANTHER" id="PTHR21328">
    <property type="entry name" value="POLY ADP-RIBOSE POLYMERASE FAMILY, MEMBER PARP"/>
    <property type="match status" value="1"/>
</dbReference>
<protein>
    <submittedName>
        <fullName evidence="7">SPOSA6832_00978-mRNA-1:cds</fullName>
    </submittedName>
</protein>
<feature type="compositionally biased region" description="Acidic residues" evidence="5">
    <location>
        <begin position="72"/>
        <end position="81"/>
    </location>
</feature>
<proteinExistence type="predicted"/>